<dbReference type="InterPro" id="IPR045582">
    <property type="entry name" value="Trehalase-like_N"/>
</dbReference>
<evidence type="ECO:0000259" key="3">
    <source>
        <dbReference type="Pfam" id="PF19291"/>
    </source>
</evidence>
<dbReference type="SUPFAM" id="SSF48208">
    <property type="entry name" value="Six-hairpin glycosidases"/>
    <property type="match status" value="1"/>
</dbReference>
<dbReference type="GO" id="GO:0004553">
    <property type="term" value="F:hydrolase activity, hydrolyzing O-glycosyl compounds"/>
    <property type="evidence" value="ECO:0007669"/>
    <property type="project" value="UniProtKB-ARBA"/>
</dbReference>
<keyword evidence="4" id="KW-0378">Hydrolase</keyword>
<comment type="similarity">
    <text evidence="1">Belongs to the glycosyl hydrolase 15 family.</text>
</comment>
<dbReference type="PANTHER" id="PTHR31616">
    <property type="entry name" value="TREHALASE"/>
    <property type="match status" value="1"/>
</dbReference>
<organism evidence="4 5">
    <name type="scientific">Candidatus Marsarchaeota G1 archaeon OSP_D</name>
    <dbReference type="NCBI Taxonomy" id="1978155"/>
    <lineage>
        <taxon>Archaea</taxon>
        <taxon>Candidatus Marsarchaeota</taxon>
        <taxon>Candidatus Marsarchaeota group 1</taxon>
    </lineage>
</organism>
<proteinExistence type="inferred from homology"/>
<dbReference type="InterPro" id="IPR012341">
    <property type="entry name" value="6hp_glycosidase-like_sf"/>
</dbReference>
<dbReference type="InterPro" id="IPR011613">
    <property type="entry name" value="GH15-like"/>
</dbReference>
<dbReference type="GO" id="GO:0005975">
    <property type="term" value="P:carbohydrate metabolic process"/>
    <property type="evidence" value="ECO:0007669"/>
    <property type="project" value="InterPro"/>
</dbReference>
<feature type="domain" description="Trehalase-like N-terminal" evidence="3">
    <location>
        <begin position="8"/>
        <end position="89"/>
    </location>
</feature>
<dbReference type="Pfam" id="PF19291">
    <property type="entry name" value="TREH_N"/>
    <property type="match status" value="1"/>
</dbReference>
<feature type="domain" description="GH15-like" evidence="2">
    <location>
        <begin position="200"/>
        <end position="553"/>
    </location>
</feature>
<evidence type="ECO:0000256" key="1">
    <source>
        <dbReference type="ARBA" id="ARBA00006188"/>
    </source>
</evidence>
<comment type="caution">
    <text evidence="4">The sequence shown here is derived from an EMBL/GenBank/DDBJ whole genome shotgun (WGS) entry which is preliminary data.</text>
</comment>
<reference evidence="4 5" key="1">
    <citation type="submission" date="2017-04" db="EMBL/GenBank/DDBJ databases">
        <title>Novel microbial lineages endemic to geothermal iron-oxide mats fill important gaps in the evolutionary history of Archaea.</title>
        <authorList>
            <person name="Jay Z.J."/>
            <person name="Beam J.P."/>
            <person name="Dlakic M."/>
            <person name="Rusch D.B."/>
            <person name="Kozubal M.A."/>
            <person name="Inskeep W.P."/>
        </authorList>
    </citation>
    <scope>NUCLEOTIDE SEQUENCE [LARGE SCALE GENOMIC DNA]</scope>
    <source>
        <strain evidence="4">OSP_D</strain>
    </source>
</reference>
<protein>
    <submittedName>
        <fullName evidence="4">Glycoside hydrolase</fullName>
    </submittedName>
</protein>
<sequence length="564" mass="64268">MKPLPAVNNGFSGALIDGTEIVWLPLPRYDSSPVFAKLLDYDQGGTLSVDAKVLSQRYIVPNVLLTKIEQGEIVDLMPQGEHALIRKIVCERLKVFVQPTFNYALYKAVPKVLDERVVQFQNPQSSESIEVIFDFPSVRRLSKTTWEVQGSGYIYLTHIPDERFSVVKKLSAGLKHDIQSGFEKTLKYWKNKMRFSQNGDAYSTSVGVLLGLLFQPTGAVVASPTTSLPEVEGGERNWDYRFAWVRDSSIVAEALLSAGYIVEARKIIEFFLGLVSFTDKPFRYPLYRVDGTYPPPEREIEWLSGYSNSKPVRVGNAAAGQTQLDIEGFFMNALYKYYELTRDSVFIKENLDAIEHIANWEAKNWMLKDASIWEERGVERHHTHSKAMVWVSLDRAGKLFSAIGEDDPWQEERSKLREWIFENCTKDGRFVRYAGSFESDAALLSLPLYEFIDAKSEPFLKTFEHITQTLCVDGFVKRYTADFLGEAKHPFTLTTLWYARVLIRLGKTKEAIETIERVLKPSKGLYLVGEHVDVHTGEYTGNYPQAFSQANVVLALDELRRLAR</sequence>
<dbReference type="InterPro" id="IPR008928">
    <property type="entry name" value="6-hairpin_glycosidase_sf"/>
</dbReference>
<dbReference type="EMBL" id="NEXC01000052">
    <property type="protein sequence ID" value="PSN82784.1"/>
    <property type="molecule type" value="Genomic_DNA"/>
</dbReference>
<dbReference type="Proteomes" id="UP000240880">
    <property type="component" value="Unassembled WGS sequence"/>
</dbReference>
<dbReference type="AlphaFoldDB" id="A0A2R6A8R5"/>
<dbReference type="PANTHER" id="PTHR31616:SF0">
    <property type="entry name" value="GLUCAN 1,4-ALPHA-GLUCOSIDASE"/>
    <property type="match status" value="1"/>
</dbReference>
<accession>A0A2R6A8R5</accession>
<evidence type="ECO:0000259" key="2">
    <source>
        <dbReference type="Pfam" id="PF00723"/>
    </source>
</evidence>
<name>A0A2R6A8R5_9ARCH</name>
<evidence type="ECO:0000313" key="4">
    <source>
        <dbReference type="EMBL" id="PSN82784.1"/>
    </source>
</evidence>
<dbReference type="Gene3D" id="1.50.10.10">
    <property type="match status" value="1"/>
</dbReference>
<gene>
    <name evidence="4" type="ORF">B9Q01_07015</name>
</gene>
<dbReference type="Pfam" id="PF00723">
    <property type="entry name" value="Glyco_hydro_15"/>
    <property type="match status" value="1"/>
</dbReference>
<evidence type="ECO:0000313" key="5">
    <source>
        <dbReference type="Proteomes" id="UP000240880"/>
    </source>
</evidence>